<evidence type="ECO:0000313" key="3">
    <source>
        <dbReference type="Proteomes" id="UP001054252"/>
    </source>
</evidence>
<evidence type="ECO:0000256" key="1">
    <source>
        <dbReference type="SAM" id="Phobius"/>
    </source>
</evidence>
<dbReference type="AlphaFoldDB" id="A0AAV5JTJ4"/>
<keyword evidence="1" id="KW-0472">Membrane</keyword>
<name>A0AAV5JTJ4_9ROSI</name>
<reference evidence="2 3" key="1">
    <citation type="journal article" date="2021" name="Commun. Biol.">
        <title>The genome of Shorea leprosula (Dipterocarpaceae) highlights the ecological relevance of drought in aseasonal tropical rainforests.</title>
        <authorList>
            <person name="Ng K.K.S."/>
            <person name="Kobayashi M.J."/>
            <person name="Fawcett J.A."/>
            <person name="Hatakeyama M."/>
            <person name="Paape T."/>
            <person name="Ng C.H."/>
            <person name="Ang C.C."/>
            <person name="Tnah L.H."/>
            <person name="Lee C.T."/>
            <person name="Nishiyama T."/>
            <person name="Sese J."/>
            <person name="O'Brien M.J."/>
            <person name="Copetti D."/>
            <person name="Mohd Noor M.I."/>
            <person name="Ong R.C."/>
            <person name="Putra M."/>
            <person name="Sireger I.Z."/>
            <person name="Indrioko S."/>
            <person name="Kosugi Y."/>
            <person name="Izuno A."/>
            <person name="Isagi Y."/>
            <person name="Lee S.L."/>
            <person name="Shimizu K.K."/>
        </authorList>
    </citation>
    <scope>NUCLEOTIDE SEQUENCE [LARGE SCALE GENOMIC DNA]</scope>
    <source>
        <strain evidence="2">214</strain>
    </source>
</reference>
<keyword evidence="1" id="KW-1133">Transmembrane helix</keyword>
<keyword evidence="3" id="KW-1185">Reference proteome</keyword>
<accession>A0AAV5JTJ4</accession>
<protein>
    <submittedName>
        <fullName evidence="2">Uncharacterized protein</fullName>
    </submittedName>
</protein>
<dbReference type="EMBL" id="BPVZ01000044">
    <property type="protein sequence ID" value="GKV15751.1"/>
    <property type="molecule type" value="Genomic_DNA"/>
</dbReference>
<comment type="caution">
    <text evidence="2">The sequence shown here is derived from an EMBL/GenBank/DDBJ whole genome shotgun (WGS) entry which is preliminary data.</text>
</comment>
<dbReference type="Proteomes" id="UP001054252">
    <property type="component" value="Unassembled WGS sequence"/>
</dbReference>
<gene>
    <name evidence="2" type="ORF">SLEP1_g26504</name>
</gene>
<evidence type="ECO:0000313" key="2">
    <source>
        <dbReference type="EMBL" id="GKV15751.1"/>
    </source>
</evidence>
<keyword evidence="1" id="KW-0812">Transmembrane</keyword>
<proteinExistence type="predicted"/>
<organism evidence="2 3">
    <name type="scientific">Rubroshorea leprosula</name>
    <dbReference type="NCBI Taxonomy" id="152421"/>
    <lineage>
        <taxon>Eukaryota</taxon>
        <taxon>Viridiplantae</taxon>
        <taxon>Streptophyta</taxon>
        <taxon>Embryophyta</taxon>
        <taxon>Tracheophyta</taxon>
        <taxon>Spermatophyta</taxon>
        <taxon>Magnoliopsida</taxon>
        <taxon>eudicotyledons</taxon>
        <taxon>Gunneridae</taxon>
        <taxon>Pentapetalae</taxon>
        <taxon>rosids</taxon>
        <taxon>malvids</taxon>
        <taxon>Malvales</taxon>
        <taxon>Dipterocarpaceae</taxon>
        <taxon>Rubroshorea</taxon>
    </lineage>
</organism>
<sequence>MTVNALWKIYVLQFQCMPSYFLSLDRIWLHEWLYEWSFSLFSLFFFLFFGGGIMQDMKRQCDEKRYIFVIHSYFSLVAVSPF</sequence>
<feature type="transmembrane region" description="Helical" evidence="1">
    <location>
        <begin position="33"/>
        <end position="53"/>
    </location>
</feature>